<evidence type="ECO:0000259" key="2">
    <source>
        <dbReference type="Pfam" id="PF03413"/>
    </source>
</evidence>
<dbReference type="Proteomes" id="UP000594961">
    <property type="component" value="Chromosome"/>
</dbReference>
<dbReference type="Gene3D" id="3.10.450.40">
    <property type="match status" value="1"/>
</dbReference>
<dbReference type="RefSeq" id="WP_197552104.1">
    <property type="nucleotide sequence ID" value="NZ_CP063212.1"/>
</dbReference>
<proteinExistence type="predicted"/>
<sequence length="142" mass="14816">MAISRLLIGSLLAAGTALGGATIANAATDTAPTMPASAQSAPAQTEDGSVCKECTDVESLAKLTRADAEKIVLEAHKGGKIVEADLWPWDDETPVWELVVTTAEGRDMWVTVNAIDGKILANDAIECPSAQNVTIPDIPCEK</sequence>
<dbReference type="Pfam" id="PF03413">
    <property type="entry name" value="PepSY"/>
    <property type="match status" value="1"/>
</dbReference>
<evidence type="ECO:0000313" key="4">
    <source>
        <dbReference type="Proteomes" id="UP000594961"/>
    </source>
</evidence>
<protein>
    <submittedName>
        <fullName evidence="3">PepSY domain-containing protein</fullName>
    </submittedName>
</protein>
<dbReference type="AlphaFoldDB" id="A0A7M1QYQ1"/>
<dbReference type="InterPro" id="IPR025711">
    <property type="entry name" value="PepSY"/>
</dbReference>
<reference evidence="3 4" key="1">
    <citation type="submission" date="2020-10" db="EMBL/GenBank/DDBJ databases">
        <title>Trueperella pecoris sp. nov. isolated from bovine and porcine specimens.</title>
        <authorList>
            <person name="Schoenecker L."/>
            <person name="Schnydrig P."/>
            <person name="Brodard I."/>
            <person name="Thomann A."/>
            <person name="Hemphill A."/>
            <person name="Rodriguez-Campos S."/>
            <person name="Perreten V."/>
            <person name="Jores J."/>
            <person name="Kittl S."/>
        </authorList>
    </citation>
    <scope>NUCLEOTIDE SEQUENCE [LARGE SCALE GENOMIC DNA]</scope>
    <source>
        <strain evidence="3 4">19OD0592</strain>
    </source>
</reference>
<feature type="chain" id="PRO_5029675877" evidence="1">
    <location>
        <begin position="27"/>
        <end position="142"/>
    </location>
</feature>
<evidence type="ECO:0000313" key="3">
    <source>
        <dbReference type="EMBL" id="QOR47013.1"/>
    </source>
</evidence>
<accession>A0A7M1QYQ1</accession>
<keyword evidence="1" id="KW-0732">Signal</keyword>
<gene>
    <name evidence="3" type="ORF">INS90_06940</name>
</gene>
<organism evidence="3 4">
    <name type="scientific">Trueperella pecoris</name>
    <dbReference type="NCBI Taxonomy" id="2733571"/>
    <lineage>
        <taxon>Bacteria</taxon>
        <taxon>Bacillati</taxon>
        <taxon>Actinomycetota</taxon>
        <taxon>Actinomycetes</taxon>
        <taxon>Actinomycetales</taxon>
        <taxon>Actinomycetaceae</taxon>
        <taxon>Trueperella</taxon>
    </lineage>
</organism>
<name>A0A7M1QYQ1_9ACTO</name>
<dbReference type="EMBL" id="CP063212">
    <property type="protein sequence ID" value="QOR47013.1"/>
    <property type="molecule type" value="Genomic_DNA"/>
</dbReference>
<feature type="signal peptide" evidence="1">
    <location>
        <begin position="1"/>
        <end position="26"/>
    </location>
</feature>
<evidence type="ECO:0000256" key="1">
    <source>
        <dbReference type="SAM" id="SignalP"/>
    </source>
</evidence>
<feature type="domain" description="PepSY" evidence="2">
    <location>
        <begin position="62"/>
        <end position="121"/>
    </location>
</feature>